<dbReference type="KEGG" id="loa:LOAG_19012"/>
<organism evidence="2">
    <name type="scientific">Loa loa</name>
    <name type="common">Eye worm</name>
    <name type="synonym">Filaria loa</name>
    <dbReference type="NCBI Taxonomy" id="7209"/>
    <lineage>
        <taxon>Eukaryota</taxon>
        <taxon>Metazoa</taxon>
        <taxon>Ecdysozoa</taxon>
        <taxon>Nematoda</taxon>
        <taxon>Chromadorea</taxon>
        <taxon>Rhabditida</taxon>
        <taxon>Spirurina</taxon>
        <taxon>Spiruromorpha</taxon>
        <taxon>Filarioidea</taxon>
        <taxon>Onchocercidae</taxon>
        <taxon>Loa</taxon>
    </lineage>
</organism>
<proteinExistence type="predicted"/>
<dbReference type="OrthoDB" id="10506948at2759"/>
<accession>A0A1S0UDA5</accession>
<name>A0A1S0UDA5_LOALO</name>
<keyword evidence="1" id="KW-0812">Transmembrane</keyword>
<sequence>MPFQKENALKLETERMLTCIVGDKIRYVLQTTFAQFCILEILTLSFRMTVQLLPDNLNKDELSKFLEFDESRTFSPTEDNRRLPVNALPLIITRQKSIIEETQISGDVIGTLDMDTFVSITLAIPLYTLFIIIISILFIRWQITLTLKPSRLTFLKITV</sequence>
<evidence type="ECO:0000313" key="2">
    <source>
        <dbReference type="EMBL" id="EJD73569.1"/>
    </source>
</evidence>
<evidence type="ECO:0000256" key="1">
    <source>
        <dbReference type="SAM" id="Phobius"/>
    </source>
</evidence>
<dbReference type="EMBL" id="JH712977">
    <property type="protein sequence ID" value="EJD73569.1"/>
    <property type="molecule type" value="Genomic_DNA"/>
</dbReference>
<gene>
    <name evidence="2" type="ORF">LOAG_19012</name>
</gene>
<dbReference type="CTD" id="9948275"/>
<keyword evidence="1" id="KW-1133">Transmembrane helix</keyword>
<reference evidence="2" key="1">
    <citation type="submission" date="2012-04" db="EMBL/GenBank/DDBJ databases">
        <title>The Genome Sequence of Loa loa.</title>
        <authorList>
            <consortium name="The Broad Institute Genome Sequencing Platform"/>
            <consortium name="Broad Institute Genome Sequencing Center for Infectious Disease"/>
            <person name="Nutman T.B."/>
            <person name="Fink D.L."/>
            <person name="Russ C."/>
            <person name="Young S."/>
            <person name="Zeng Q."/>
            <person name="Gargeya S."/>
            <person name="Alvarado L."/>
            <person name="Berlin A."/>
            <person name="Chapman S.B."/>
            <person name="Chen Z."/>
            <person name="Freedman E."/>
            <person name="Gellesch M."/>
            <person name="Goldberg J."/>
            <person name="Griggs A."/>
            <person name="Gujja S."/>
            <person name="Heilman E.R."/>
            <person name="Heiman D."/>
            <person name="Howarth C."/>
            <person name="Mehta T."/>
            <person name="Neiman D."/>
            <person name="Pearson M."/>
            <person name="Roberts A."/>
            <person name="Saif S."/>
            <person name="Shea T."/>
            <person name="Shenoy N."/>
            <person name="Sisk P."/>
            <person name="Stolte C."/>
            <person name="Sykes S."/>
            <person name="White J."/>
            <person name="Yandava C."/>
            <person name="Haas B."/>
            <person name="Henn M.R."/>
            <person name="Nusbaum C."/>
            <person name="Birren B."/>
        </authorList>
    </citation>
    <scope>NUCLEOTIDE SEQUENCE [LARGE SCALE GENOMIC DNA]</scope>
</reference>
<dbReference type="InParanoid" id="A0A1S0UDA5"/>
<dbReference type="GeneID" id="9948275"/>
<protein>
    <submittedName>
        <fullName evidence="2">Uncharacterized protein</fullName>
    </submittedName>
</protein>
<dbReference type="AlphaFoldDB" id="A0A1S0UDA5"/>
<dbReference type="RefSeq" id="XP_003146398.2">
    <property type="nucleotide sequence ID" value="XM_003146350.2"/>
</dbReference>
<keyword evidence="1" id="KW-0472">Membrane</keyword>
<feature type="transmembrane region" description="Helical" evidence="1">
    <location>
        <begin position="117"/>
        <end position="139"/>
    </location>
</feature>